<dbReference type="InterPro" id="IPR036051">
    <property type="entry name" value="KRAB_dom_sf"/>
</dbReference>
<feature type="region of interest" description="Disordered" evidence="1">
    <location>
        <begin position="48"/>
        <end position="73"/>
    </location>
</feature>
<evidence type="ECO:0000259" key="2">
    <source>
        <dbReference type="Pfam" id="PF01352"/>
    </source>
</evidence>
<feature type="domain" description="KRAB" evidence="2">
    <location>
        <begin position="101"/>
        <end position="116"/>
    </location>
</feature>
<dbReference type="InterPro" id="IPR001909">
    <property type="entry name" value="KRAB"/>
</dbReference>
<dbReference type="SUPFAM" id="SSF109640">
    <property type="entry name" value="KRAB domain (Kruppel-associated box)"/>
    <property type="match status" value="1"/>
</dbReference>
<organism evidence="3 4">
    <name type="scientific">Pyxicephalus adspersus</name>
    <name type="common">African bullfrog</name>
    <dbReference type="NCBI Taxonomy" id="30357"/>
    <lineage>
        <taxon>Eukaryota</taxon>
        <taxon>Metazoa</taxon>
        <taxon>Chordata</taxon>
        <taxon>Craniata</taxon>
        <taxon>Vertebrata</taxon>
        <taxon>Euteleostomi</taxon>
        <taxon>Amphibia</taxon>
        <taxon>Batrachia</taxon>
        <taxon>Anura</taxon>
        <taxon>Neobatrachia</taxon>
        <taxon>Ranoidea</taxon>
        <taxon>Pyxicephalidae</taxon>
        <taxon>Pyxicephalinae</taxon>
        <taxon>Pyxicephalus</taxon>
    </lineage>
</organism>
<dbReference type="GO" id="GO:0006355">
    <property type="term" value="P:regulation of DNA-templated transcription"/>
    <property type="evidence" value="ECO:0007669"/>
    <property type="project" value="InterPro"/>
</dbReference>
<dbReference type="Proteomes" id="UP001181693">
    <property type="component" value="Unassembled WGS sequence"/>
</dbReference>
<dbReference type="EMBL" id="DYDO01000012">
    <property type="protein sequence ID" value="DBA15560.1"/>
    <property type="molecule type" value="Genomic_DNA"/>
</dbReference>
<comment type="caution">
    <text evidence="3">The sequence shown here is derived from an EMBL/GenBank/DDBJ whole genome shotgun (WGS) entry which is preliminary data.</text>
</comment>
<protein>
    <recommendedName>
        <fullName evidence="2">KRAB domain-containing protein</fullName>
    </recommendedName>
</protein>
<keyword evidence="4" id="KW-1185">Reference proteome</keyword>
<evidence type="ECO:0000313" key="3">
    <source>
        <dbReference type="EMBL" id="DBA15560.1"/>
    </source>
</evidence>
<dbReference type="AlphaFoldDB" id="A0AAV2ZSH8"/>
<reference evidence="3" key="1">
    <citation type="thesis" date="2020" institute="ProQuest LLC" country="789 East Eisenhower Parkway, Ann Arbor, MI, USA">
        <title>Comparative Genomics and Chromosome Evolution.</title>
        <authorList>
            <person name="Mudd A.B."/>
        </authorList>
    </citation>
    <scope>NUCLEOTIDE SEQUENCE</scope>
    <source>
        <strain evidence="3">1538</strain>
        <tissue evidence="3">Blood</tissue>
    </source>
</reference>
<proteinExistence type="predicted"/>
<evidence type="ECO:0000256" key="1">
    <source>
        <dbReference type="SAM" id="MobiDB-lite"/>
    </source>
</evidence>
<dbReference type="Pfam" id="PF01352">
    <property type="entry name" value="KRAB"/>
    <property type="match status" value="1"/>
</dbReference>
<gene>
    <name evidence="3" type="ORF">GDO54_004755</name>
</gene>
<sequence length="116" mass="13235">MPDPQKMDKERKVVSKKILSLTLEIIYLLTGEDYTVVKKAFGEHTTTTSHPQVSKVCRGSDDPGMEDSPISVIDSEDNNNKILEVTNKIIELLTEEVPIRCQDVAVYFSMEEWKYL</sequence>
<evidence type="ECO:0000313" key="4">
    <source>
        <dbReference type="Proteomes" id="UP001181693"/>
    </source>
</evidence>
<accession>A0AAV2ZSH8</accession>
<name>A0AAV2ZSH8_PYXAD</name>